<dbReference type="Proteomes" id="UP000298663">
    <property type="component" value="Unassembled WGS sequence"/>
</dbReference>
<reference evidence="1 2" key="1">
    <citation type="journal article" date="2015" name="Genome Biol.">
        <title>Comparative genomics of Steinernema reveals deeply conserved gene regulatory networks.</title>
        <authorList>
            <person name="Dillman A.R."/>
            <person name="Macchietto M."/>
            <person name="Porter C.F."/>
            <person name="Rogers A."/>
            <person name="Williams B."/>
            <person name="Antoshechkin I."/>
            <person name="Lee M.M."/>
            <person name="Goodwin Z."/>
            <person name="Lu X."/>
            <person name="Lewis E.E."/>
            <person name="Goodrich-Blair H."/>
            <person name="Stock S.P."/>
            <person name="Adams B.J."/>
            <person name="Sternberg P.W."/>
            <person name="Mortazavi A."/>
        </authorList>
    </citation>
    <scope>NUCLEOTIDE SEQUENCE [LARGE SCALE GENOMIC DNA]</scope>
    <source>
        <strain evidence="1 2">ALL</strain>
    </source>
</reference>
<reference evidence="1 2" key="2">
    <citation type="journal article" date="2019" name="G3 (Bethesda)">
        <title>Hybrid Assembly of the Genome of the Entomopathogenic Nematode Steinernema carpocapsae Identifies the X-Chromosome.</title>
        <authorList>
            <person name="Serra L."/>
            <person name="Macchietto M."/>
            <person name="Macias-Munoz A."/>
            <person name="McGill C.J."/>
            <person name="Rodriguez I.M."/>
            <person name="Rodriguez B."/>
            <person name="Murad R."/>
            <person name="Mortazavi A."/>
        </authorList>
    </citation>
    <scope>NUCLEOTIDE SEQUENCE [LARGE SCALE GENOMIC DNA]</scope>
    <source>
        <strain evidence="1 2">ALL</strain>
    </source>
</reference>
<evidence type="ECO:0000313" key="1">
    <source>
        <dbReference type="EMBL" id="TMS34153.1"/>
    </source>
</evidence>
<evidence type="ECO:0000313" key="2">
    <source>
        <dbReference type="Proteomes" id="UP000298663"/>
    </source>
</evidence>
<proteinExistence type="predicted"/>
<name>A0A4V6I7H5_STECR</name>
<accession>A0A4V6I7H5</accession>
<comment type="caution">
    <text evidence="1">The sequence shown here is derived from an EMBL/GenBank/DDBJ whole genome shotgun (WGS) entry which is preliminary data.</text>
</comment>
<organism evidence="1 2">
    <name type="scientific">Steinernema carpocapsae</name>
    <name type="common">Entomopathogenic nematode</name>
    <dbReference type="NCBI Taxonomy" id="34508"/>
    <lineage>
        <taxon>Eukaryota</taxon>
        <taxon>Metazoa</taxon>
        <taxon>Ecdysozoa</taxon>
        <taxon>Nematoda</taxon>
        <taxon>Chromadorea</taxon>
        <taxon>Rhabditida</taxon>
        <taxon>Tylenchina</taxon>
        <taxon>Panagrolaimomorpha</taxon>
        <taxon>Strongyloidoidea</taxon>
        <taxon>Steinernematidae</taxon>
        <taxon>Steinernema</taxon>
    </lineage>
</organism>
<gene>
    <name evidence="1" type="ORF">L596_001793</name>
</gene>
<sequence length="94" mass="10652">MKCLNSSINSRYYKYKLVKILFLCLQRSSGHSTLAVAVLSTMDTSALIDRIKDVLLAYTFLQNNDPEKSTLIVGKLLESELPSSVDRGIRTRLW</sequence>
<dbReference type="EMBL" id="AZBU02000001">
    <property type="protein sequence ID" value="TMS34153.1"/>
    <property type="molecule type" value="Genomic_DNA"/>
</dbReference>
<dbReference type="AlphaFoldDB" id="A0A4V6I7H5"/>
<keyword evidence="2" id="KW-1185">Reference proteome</keyword>
<protein>
    <submittedName>
        <fullName evidence="1">Uncharacterized protein</fullName>
    </submittedName>
</protein>